<organism evidence="2 3">
    <name type="scientific">Actinomycetospora straminea</name>
    <dbReference type="NCBI Taxonomy" id="663607"/>
    <lineage>
        <taxon>Bacteria</taxon>
        <taxon>Bacillati</taxon>
        <taxon>Actinomycetota</taxon>
        <taxon>Actinomycetes</taxon>
        <taxon>Pseudonocardiales</taxon>
        <taxon>Pseudonocardiaceae</taxon>
        <taxon>Actinomycetospora</taxon>
    </lineage>
</organism>
<dbReference type="InterPro" id="IPR013096">
    <property type="entry name" value="Cupin_2"/>
</dbReference>
<reference evidence="3" key="1">
    <citation type="journal article" date="2019" name="Int. J. Syst. Evol. Microbiol.">
        <title>The Global Catalogue of Microorganisms (GCM) 10K type strain sequencing project: providing services to taxonomists for standard genome sequencing and annotation.</title>
        <authorList>
            <consortium name="The Broad Institute Genomics Platform"/>
            <consortium name="The Broad Institute Genome Sequencing Center for Infectious Disease"/>
            <person name="Wu L."/>
            <person name="Ma J."/>
        </authorList>
    </citation>
    <scope>NUCLEOTIDE SEQUENCE [LARGE SCALE GENOMIC DNA]</scope>
    <source>
        <strain evidence="3">JCM 17983</strain>
    </source>
</reference>
<name>A0ABP9ENC0_9PSEU</name>
<dbReference type="InterPro" id="IPR011051">
    <property type="entry name" value="RmlC_Cupin_sf"/>
</dbReference>
<dbReference type="RefSeq" id="WP_274233639.1">
    <property type="nucleotide sequence ID" value="NZ_BAABHQ010000010.1"/>
</dbReference>
<dbReference type="InterPro" id="IPR014710">
    <property type="entry name" value="RmlC-like_jellyroll"/>
</dbReference>
<proteinExistence type="predicted"/>
<evidence type="ECO:0000313" key="2">
    <source>
        <dbReference type="EMBL" id="GAA4881738.1"/>
    </source>
</evidence>
<dbReference type="Proteomes" id="UP001500457">
    <property type="component" value="Unassembled WGS sequence"/>
</dbReference>
<dbReference type="CDD" id="cd02208">
    <property type="entry name" value="cupin_RmlC-like"/>
    <property type="match status" value="1"/>
</dbReference>
<evidence type="ECO:0000259" key="1">
    <source>
        <dbReference type="Pfam" id="PF07883"/>
    </source>
</evidence>
<dbReference type="Gene3D" id="2.60.120.10">
    <property type="entry name" value="Jelly Rolls"/>
    <property type="match status" value="1"/>
</dbReference>
<evidence type="ECO:0000313" key="3">
    <source>
        <dbReference type="Proteomes" id="UP001500457"/>
    </source>
</evidence>
<feature type="domain" description="Cupin type-2" evidence="1">
    <location>
        <begin position="33"/>
        <end position="102"/>
    </location>
</feature>
<dbReference type="SUPFAM" id="SSF51182">
    <property type="entry name" value="RmlC-like cupins"/>
    <property type="match status" value="1"/>
</dbReference>
<dbReference type="PANTHER" id="PTHR36440">
    <property type="entry name" value="PUTATIVE (AFU_ORTHOLOGUE AFUA_8G07350)-RELATED"/>
    <property type="match status" value="1"/>
</dbReference>
<keyword evidence="3" id="KW-1185">Reference proteome</keyword>
<dbReference type="EMBL" id="BAABHQ010000010">
    <property type="protein sequence ID" value="GAA4881738.1"/>
    <property type="molecule type" value="Genomic_DNA"/>
</dbReference>
<gene>
    <name evidence="2" type="ORF">GCM10023203_36470</name>
</gene>
<protein>
    <recommendedName>
        <fullName evidence="1">Cupin type-2 domain-containing protein</fullName>
    </recommendedName>
</protein>
<dbReference type="PANTHER" id="PTHR36440:SF1">
    <property type="entry name" value="PUTATIVE (AFU_ORTHOLOGUE AFUA_8G07350)-RELATED"/>
    <property type="match status" value="1"/>
</dbReference>
<dbReference type="Pfam" id="PF07883">
    <property type="entry name" value="Cupin_2"/>
    <property type="match status" value="1"/>
</dbReference>
<comment type="caution">
    <text evidence="2">The sequence shown here is derived from an EMBL/GenBank/DDBJ whole genome shotgun (WGS) entry which is preliminary data.</text>
</comment>
<accession>A0ABP9ENC0</accession>
<sequence>MDANEGDATRLIPYAGDVLRVLGESEGMAFCELTVPPNFPGPPPHVHHGFDEAIYVLEGELTMIKGRAEPQPVRAGGLILAPRGARHTFANPHDRPARVVGVWSPASALGFMEEIGAALPASGPPDPAELADIYRRHNSDIVP</sequence>
<dbReference type="InterPro" id="IPR053146">
    <property type="entry name" value="QDO-like"/>
</dbReference>